<reference evidence="4 5" key="1">
    <citation type="journal article" date="2017" name="PLoS Biol.">
        <title>The sea cucumber genome provides insights into morphological evolution and visceral regeneration.</title>
        <authorList>
            <person name="Zhang X."/>
            <person name="Sun L."/>
            <person name="Yuan J."/>
            <person name="Sun Y."/>
            <person name="Gao Y."/>
            <person name="Zhang L."/>
            <person name="Li S."/>
            <person name="Dai H."/>
            <person name="Hamel J.F."/>
            <person name="Liu C."/>
            <person name="Yu Y."/>
            <person name="Liu S."/>
            <person name="Lin W."/>
            <person name="Guo K."/>
            <person name="Jin S."/>
            <person name="Xu P."/>
            <person name="Storey K.B."/>
            <person name="Huan P."/>
            <person name="Zhang T."/>
            <person name="Zhou Y."/>
            <person name="Zhang J."/>
            <person name="Lin C."/>
            <person name="Li X."/>
            <person name="Xing L."/>
            <person name="Huo D."/>
            <person name="Sun M."/>
            <person name="Wang L."/>
            <person name="Mercier A."/>
            <person name="Li F."/>
            <person name="Yang H."/>
            <person name="Xiang J."/>
        </authorList>
    </citation>
    <scope>NUCLEOTIDE SEQUENCE [LARGE SCALE GENOMIC DNA]</scope>
    <source>
        <strain evidence="4">Shaxun</strain>
        <tissue evidence="4">Muscle</tissue>
    </source>
</reference>
<feature type="transmembrane region" description="Helical" evidence="2">
    <location>
        <begin position="293"/>
        <end position="314"/>
    </location>
</feature>
<keyword evidence="2" id="KW-1133">Transmembrane helix</keyword>
<proteinExistence type="predicted"/>
<evidence type="ECO:0000256" key="2">
    <source>
        <dbReference type="SAM" id="Phobius"/>
    </source>
</evidence>
<feature type="region of interest" description="Disordered" evidence="1">
    <location>
        <begin position="452"/>
        <end position="541"/>
    </location>
</feature>
<keyword evidence="3" id="KW-0732">Signal</keyword>
<organism evidence="4 5">
    <name type="scientific">Stichopus japonicus</name>
    <name type="common">Sea cucumber</name>
    <dbReference type="NCBI Taxonomy" id="307972"/>
    <lineage>
        <taxon>Eukaryota</taxon>
        <taxon>Metazoa</taxon>
        <taxon>Echinodermata</taxon>
        <taxon>Eleutherozoa</taxon>
        <taxon>Echinozoa</taxon>
        <taxon>Holothuroidea</taxon>
        <taxon>Aspidochirotacea</taxon>
        <taxon>Aspidochirotida</taxon>
        <taxon>Stichopodidae</taxon>
        <taxon>Apostichopus</taxon>
    </lineage>
</organism>
<keyword evidence="5" id="KW-1185">Reference proteome</keyword>
<dbReference type="AlphaFoldDB" id="A0A2G8K4X3"/>
<comment type="caution">
    <text evidence="4">The sequence shown here is derived from an EMBL/GenBank/DDBJ whole genome shotgun (WGS) entry which is preliminary data.</text>
</comment>
<dbReference type="Proteomes" id="UP000230750">
    <property type="component" value="Unassembled WGS sequence"/>
</dbReference>
<name>A0A2G8K4X3_STIJA</name>
<evidence type="ECO:0000256" key="3">
    <source>
        <dbReference type="SAM" id="SignalP"/>
    </source>
</evidence>
<evidence type="ECO:0008006" key="6">
    <source>
        <dbReference type="Google" id="ProtNLM"/>
    </source>
</evidence>
<evidence type="ECO:0000313" key="5">
    <source>
        <dbReference type="Proteomes" id="UP000230750"/>
    </source>
</evidence>
<feature type="signal peptide" evidence="3">
    <location>
        <begin position="1"/>
        <end position="27"/>
    </location>
</feature>
<keyword evidence="2" id="KW-0472">Membrane</keyword>
<evidence type="ECO:0000313" key="4">
    <source>
        <dbReference type="EMBL" id="PIK43067.1"/>
    </source>
</evidence>
<sequence length="541" mass="59779">MGGTKATEKTFHIHCCLYFFLLSFCTGQITFELLDTDVNEVIFLGEEDVAVICSYAGDLPIDGMRIEDTRGLLLFESKNQTSIQYTFQRVQISDRELKCIVTLTCRNGRQVKEVTSLHLNIQNDNGPRCFRNGTVGQPYKDGDWFLVSCYCASQGNGCQWVLTDEGSSVGNVLSNIETIQRPGKEIQQVLVRYNVSTDVNVRYDCFVTLPHRRGTKRCSIGPVGISQNDSIIATPSSHLISCSSSTVTDIPNHEASRQFPSSDVQKVTNGVSTTPVFINLDQTTPSSSNIVKVVLAIICIFIMLTLVALVLCRWKYKSDNLRRGEEFSAGSVQRNSAFLVGNANNTLLLSNGSERRTEHHNGILPSTSKTRTDNDRSISGHAYIKKISNEDEVTTTLGRSHPVYEDHGDDLVPPGCPVKDSDLDTASLPGVCSSVSSWDDVYALIEGDVKRPTEDTTISGGQENPRFQEGCSDDEQHLKEEGCSPPSTEEDFSSLYATINKGGRSEYELSQDSQHLQNKNTSSSTEEDPSSLYAKVNKQRR</sequence>
<dbReference type="EMBL" id="MRZV01000878">
    <property type="protein sequence ID" value="PIK43067.1"/>
    <property type="molecule type" value="Genomic_DNA"/>
</dbReference>
<protein>
    <recommendedName>
        <fullName evidence="6">Ig-like domain-containing protein</fullName>
    </recommendedName>
</protein>
<keyword evidence="2" id="KW-0812">Transmembrane</keyword>
<feature type="chain" id="PRO_5013715053" description="Ig-like domain-containing protein" evidence="3">
    <location>
        <begin position="28"/>
        <end position="541"/>
    </location>
</feature>
<evidence type="ECO:0000256" key="1">
    <source>
        <dbReference type="SAM" id="MobiDB-lite"/>
    </source>
</evidence>
<feature type="compositionally biased region" description="Polar residues" evidence="1">
    <location>
        <begin position="508"/>
        <end position="524"/>
    </location>
</feature>
<gene>
    <name evidence="4" type="ORF">BSL78_20073</name>
</gene>
<accession>A0A2G8K4X3</accession>
<feature type="region of interest" description="Disordered" evidence="1">
    <location>
        <begin position="355"/>
        <end position="375"/>
    </location>
</feature>